<organism evidence="2 4">
    <name type="scientific">Clostridium formicaceticum</name>
    <dbReference type="NCBI Taxonomy" id="1497"/>
    <lineage>
        <taxon>Bacteria</taxon>
        <taxon>Bacillati</taxon>
        <taxon>Bacillota</taxon>
        <taxon>Clostridia</taxon>
        <taxon>Eubacteriales</taxon>
        <taxon>Clostridiaceae</taxon>
        <taxon>Clostridium</taxon>
    </lineage>
</organism>
<reference evidence="2 4" key="2">
    <citation type="submission" date="2017-03" db="EMBL/GenBank/DDBJ databases">
        <title>Complete sequence of Clostridium formicaceticum DSM 92.</title>
        <authorList>
            <person name="Poehlein A."/>
            <person name="Karl M."/>
            <person name="Bengelsdorf F.R."/>
            <person name="Duerre P."/>
            <person name="Daniel R."/>
        </authorList>
    </citation>
    <scope>NUCLEOTIDE SEQUENCE [LARGE SCALE GENOMIC DNA]</scope>
    <source>
        <strain evidence="2 4">DSM 92</strain>
    </source>
</reference>
<dbReference type="RefSeq" id="WP_070963547.1">
    <property type="nucleotide sequence ID" value="NZ_CP017603.1"/>
</dbReference>
<reference evidence="1 3" key="1">
    <citation type="submission" date="2016-10" db="EMBL/GenBank/DDBJ databases">
        <title>Complete Genome Sequence of Acetogen Clostridium formicoaceticum ATCC 27076.</title>
        <authorList>
            <person name="Bao T."/>
            <person name="Cheng C."/>
            <person name="Zhao J."/>
            <person name="Yang S.-T."/>
            <person name="Wang J."/>
            <person name="Wang M."/>
        </authorList>
    </citation>
    <scope>NUCLEOTIDE SEQUENCE [LARGE SCALE GENOMIC DNA]</scope>
    <source>
        <strain evidence="1 3">ATCC 27076</strain>
    </source>
</reference>
<name>A0AAC9WHF2_9CLOT</name>
<dbReference type="Proteomes" id="UP000177894">
    <property type="component" value="Chromosome"/>
</dbReference>
<dbReference type="EMBL" id="CP020559">
    <property type="protein sequence ID" value="ARE89052.1"/>
    <property type="molecule type" value="Genomic_DNA"/>
</dbReference>
<dbReference type="Proteomes" id="UP000192478">
    <property type="component" value="Chromosome"/>
</dbReference>
<dbReference type="EMBL" id="CP017603">
    <property type="protein sequence ID" value="AOY74676.1"/>
    <property type="molecule type" value="Genomic_DNA"/>
</dbReference>
<evidence type="ECO:0000313" key="4">
    <source>
        <dbReference type="Proteomes" id="UP000192478"/>
    </source>
</evidence>
<evidence type="ECO:0000313" key="3">
    <source>
        <dbReference type="Proteomes" id="UP000177894"/>
    </source>
</evidence>
<dbReference type="KEGG" id="cfm:BJL90_01125"/>
<protein>
    <submittedName>
        <fullName evidence="2">Uncharacterized protein</fullName>
    </submittedName>
</protein>
<keyword evidence="3" id="KW-1185">Reference proteome</keyword>
<accession>A0AAC9WHF2</accession>
<proteinExistence type="predicted"/>
<dbReference type="AlphaFoldDB" id="A0AAC9WHF2"/>
<sequence>MLVNKTPLFIRGSILTKEMLAAMRDYPIDLIELGFINRGDGILAGFLIQFQRGTLIVGRGIFKYKDSIYVLTEEHPVKIPIDSGNYVLKIVVEDERLESNELGDYKCREFQMILDTLEPLKENEIELCRLGYSGQGSEVVSRYETFSDFHIVSNLVDIKHVRYADHSRVGTLHPIILKTFAKDMIKKSNLDAIDSVFVLQCLNAEFISRECIIAYLNLKAKKTHSKDNLENIEIYQLLREILEETRDKTTGIDNEEKQIQTQTKRQSIEVF</sequence>
<evidence type="ECO:0000313" key="2">
    <source>
        <dbReference type="EMBL" id="ARE89052.1"/>
    </source>
</evidence>
<gene>
    <name evidence="1" type="ORF">BJL90_01125</name>
    <name evidence="2" type="ORF">CLFO_34580</name>
</gene>
<evidence type="ECO:0000313" key="1">
    <source>
        <dbReference type="EMBL" id="AOY74676.1"/>
    </source>
</evidence>